<dbReference type="InterPro" id="IPR050126">
    <property type="entry name" value="Ap4A_hydrolase"/>
</dbReference>
<dbReference type="Proteomes" id="UP000000483">
    <property type="component" value="Chromosome"/>
</dbReference>
<evidence type="ECO:0000259" key="2">
    <source>
        <dbReference type="Pfam" id="PF12850"/>
    </source>
</evidence>
<dbReference type="InterPro" id="IPR011152">
    <property type="entry name" value="Pesterase_MJ0912"/>
</dbReference>
<dbReference type="PANTHER" id="PTHR42850">
    <property type="entry name" value="METALLOPHOSPHOESTERASE"/>
    <property type="match status" value="1"/>
</dbReference>
<dbReference type="HOGENOM" id="CLU_074761_1_1_7"/>
<dbReference type="PIRSF" id="PIRSF000883">
    <property type="entry name" value="Pesterase_MJ0912"/>
    <property type="match status" value="1"/>
</dbReference>
<reference evidence="4" key="2">
    <citation type="submission" date="2011-03" db="EMBL/GenBank/DDBJ databases">
        <title>The complete genome of Desulfobacca acetoxidans DSM 11109.</title>
        <authorList>
            <consortium name="US DOE Joint Genome Institute (JGI-PGF)"/>
            <person name="Lucas S."/>
            <person name="Copeland A."/>
            <person name="Lapidus A."/>
            <person name="Bruce D."/>
            <person name="Goodwin L."/>
            <person name="Pitluck S."/>
            <person name="Peters L."/>
            <person name="Kyrpides N."/>
            <person name="Mavromatis K."/>
            <person name="Ivanova N."/>
            <person name="Ovchinnikova G."/>
            <person name="Teshima H."/>
            <person name="Detter J.C."/>
            <person name="Han C."/>
            <person name="Land M."/>
            <person name="Hauser L."/>
            <person name="Markowitz V."/>
            <person name="Cheng J.-F."/>
            <person name="Hugenholtz P."/>
            <person name="Woyke T."/>
            <person name="Wu D."/>
            <person name="Spring S."/>
            <person name="Schueler E."/>
            <person name="Brambilla E."/>
            <person name="Klenk H.-P."/>
            <person name="Eisen J.A."/>
        </authorList>
    </citation>
    <scope>NUCLEOTIDE SEQUENCE [LARGE SCALE GENOMIC DNA]</scope>
    <source>
        <strain evidence="4">ATCC 700848 / DSM 11109 / ASRB2</strain>
    </source>
</reference>
<dbReference type="InterPro" id="IPR024654">
    <property type="entry name" value="Calcineurin-like_PHP_lpxH"/>
</dbReference>
<protein>
    <submittedName>
        <fullName evidence="3">Phosphodiesterase, MJ0936 family</fullName>
    </submittedName>
</protein>
<evidence type="ECO:0000313" key="4">
    <source>
        <dbReference type="Proteomes" id="UP000000483"/>
    </source>
</evidence>
<feature type="domain" description="Calcineurin-like phosphoesterase" evidence="2">
    <location>
        <begin position="1"/>
        <end position="212"/>
    </location>
</feature>
<dbReference type="eggNOG" id="COG0639">
    <property type="taxonomic scope" value="Bacteria"/>
</dbReference>
<comment type="similarity">
    <text evidence="1">Belongs to the metallophosphoesterase superfamily. YfcE family.</text>
</comment>
<keyword evidence="4" id="KW-1185">Reference proteome</keyword>
<sequence length="248" mass="28177">MKLALISDVHANLEALEAVLQSIDGEGVDLIVHLGDLVGYNANPNECIDLIRQEQILCVAGNHDRAVIDINLAQDFNIIAYQSIIWSGAQLTAENRIFLQELPITRLIGDRFLACHGTPVNPDAYISYLFQGKRVFNMLRRELQPVVVCLFGHTHRRAVWRRDIRGKIVQLPISEQRTYLTKDNLYLINPGSVGQPRNQIPLASYAVFDTDEYWLHFKLVPYNIRFAQKKILAANLPPYLAERLAYGV</sequence>
<dbReference type="AlphaFoldDB" id="F2NHX8"/>
<dbReference type="SUPFAM" id="SSF56300">
    <property type="entry name" value="Metallo-dependent phosphatases"/>
    <property type="match status" value="1"/>
</dbReference>
<dbReference type="Gene3D" id="3.60.21.10">
    <property type="match status" value="1"/>
</dbReference>
<reference evidence="3 4" key="1">
    <citation type="journal article" date="2011" name="Stand. Genomic Sci.">
        <title>Complete genome sequence of the acetate-degrading sulfate reducer Desulfobacca acetoxidans type strain (ASRB2).</title>
        <authorList>
            <person name="Goker M."/>
            <person name="Teshima H."/>
            <person name="Lapidus A."/>
            <person name="Nolan M."/>
            <person name="Lucas S."/>
            <person name="Hammon N."/>
            <person name="Deshpande S."/>
            <person name="Cheng J.F."/>
            <person name="Tapia R."/>
            <person name="Han C."/>
            <person name="Goodwin L."/>
            <person name="Pitluck S."/>
            <person name="Huntemann M."/>
            <person name="Liolios K."/>
            <person name="Ivanova N."/>
            <person name="Pagani I."/>
            <person name="Mavromatis K."/>
            <person name="Ovchinikova G."/>
            <person name="Pati A."/>
            <person name="Chen A."/>
            <person name="Palaniappan K."/>
            <person name="Land M."/>
            <person name="Hauser L."/>
            <person name="Brambilla E.M."/>
            <person name="Rohde M."/>
            <person name="Spring S."/>
            <person name="Detter J.C."/>
            <person name="Woyke T."/>
            <person name="Bristow J."/>
            <person name="Eisen J.A."/>
            <person name="Markowitz V."/>
            <person name="Hugenholtz P."/>
            <person name="Kyrpides N.C."/>
            <person name="Klenk H.P."/>
        </authorList>
    </citation>
    <scope>NUCLEOTIDE SEQUENCE [LARGE SCALE GENOMIC DNA]</scope>
    <source>
        <strain evidence="4">ATCC 700848 / DSM 11109 / ASRB2</strain>
    </source>
</reference>
<dbReference type="KEGG" id="dao:Desac_1764"/>
<dbReference type="GO" id="GO:0005737">
    <property type="term" value="C:cytoplasm"/>
    <property type="evidence" value="ECO:0007669"/>
    <property type="project" value="TreeGrafter"/>
</dbReference>
<gene>
    <name evidence="3" type="ordered locus">Desac_1764</name>
</gene>
<dbReference type="InterPro" id="IPR029052">
    <property type="entry name" value="Metallo-depent_PP-like"/>
</dbReference>
<dbReference type="OrthoDB" id="9813918at2"/>
<dbReference type="Pfam" id="PF12850">
    <property type="entry name" value="Metallophos_2"/>
    <property type="match status" value="1"/>
</dbReference>
<dbReference type="STRING" id="880072.Desac_1764"/>
<evidence type="ECO:0000256" key="1">
    <source>
        <dbReference type="ARBA" id="ARBA00008950"/>
    </source>
</evidence>
<dbReference type="RefSeq" id="WP_013706714.1">
    <property type="nucleotide sequence ID" value="NC_015388.1"/>
</dbReference>
<dbReference type="EMBL" id="CP002629">
    <property type="protein sequence ID" value="AEB09604.1"/>
    <property type="molecule type" value="Genomic_DNA"/>
</dbReference>
<accession>F2NHX8</accession>
<name>F2NHX8_DESAR</name>
<evidence type="ECO:0000313" key="3">
    <source>
        <dbReference type="EMBL" id="AEB09604.1"/>
    </source>
</evidence>
<organism evidence="3 4">
    <name type="scientific">Desulfobacca acetoxidans (strain ATCC 700848 / DSM 11109 / ASRB2)</name>
    <dbReference type="NCBI Taxonomy" id="880072"/>
    <lineage>
        <taxon>Bacteria</taxon>
        <taxon>Pseudomonadati</taxon>
        <taxon>Thermodesulfobacteriota</taxon>
        <taxon>Desulfobaccia</taxon>
        <taxon>Desulfobaccales</taxon>
        <taxon>Desulfobaccaceae</taxon>
        <taxon>Desulfobacca</taxon>
    </lineage>
</organism>
<dbReference type="GO" id="GO:0016791">
    <property type="term" value="F:phosphatase activity"/>
    <property type="evidence" value="ECO:0007669"/>
    <property type="project" value="TreeGrafter"/>
</dbReference>
<proteinExistence type="inferred from homology"/>
<dbReference type="PANTHER" id="PTHR42850:SF2">
    <property type="entry name" value="BLL5683 PROTEIN"/>
    <property type="match status" value="1"/>
</dbReference>